<comment type="catalytic activity">
    <reaction evidence="7 13">
        <text>UDP-N-acetyl-alpha-D-muramoyl-L-alanyl-D-glutamate + meso-2,6-diaminopimelate + ATP = UDP-N-acetyl-alpha-D-muramoyl-L-alanyl-gamma-D-glutamyl-meso-2,6-diaminopimelate + ADP + phosphate + H(+)</text>
        <dbReference type="Rhea" id="RHEA:23676"/>
        <dbReference type="ChEBI" id="CHEBI:15378"/>
        <dbReference type="ChEBI" id="CHEBI:30616"/>
        <dbReference type="ChEBI" id="CHEBI:43474"/>
        <dbReference type="ChEBI" id="CHEBI:57791"/>
        <dbReference type="ChEBI" id="CHEBI:83900"/>
        <dbReference type="ChEBI" id="CHEBI:83905"/>
        <dbReference type="ChEBI" id="CHEBI:456216"/>
        <dbReference type="EC" id="6.3.2.13"/>
    </reaction>
</comment>
<comment type="caution">
    <text evidence="13">Lacks conserved residue(s) required for the propagation of feature annotation.</text>
</comment>
<evidence type="ECO:0000256" key="11">
    <source>
        <dbReference type="ARBA" id="ARBA00076158"/>
    </source>
</evidence>
<feature type="short sequence motif" description="Meso-diaminopimelate recognition motif" evidence="13">
    <location>
        <begin position="403"/>
        <end position="406"/>
    </location>
</feature>
<dbReference type="NCBIfam" id="NF001126">
    <property type="entry name" value="PRK00139.1-4"/>
    <property type="match status" value="1"/>
</dbReference>
<dbReference type="SUPFAM" id="SSF53244">
    <property type="entry name" value="MurD-like peptide ligases, peptide-binding domain"/>
    <property type="match status" value="1"/>
</dbReference>
<dbReference type="EC" id="6.3.2.13" evidence="8 13"/>
<dbReference type="Gene3D" id="3.40.1390.10">
    <property type="entry name" value="MurE/MurF, N-terminal domain"/>
    <property type="match status" value="1"/>
</dbReference>
<keyword evidence="13" id="KW-0547">Nucleotide-binding</keyword>
<feature type="domain" description="Mur ligase N-terminal catalytic" evidence="15">
    <location>
        <begin position="24"/>
        <end position="97"/>
    </location>
</feature>
<feature type="modified residue" description="N6-carboxylysine" evidence="13">
    <location>
        <position position="221"/>
    </location>
</feature>
<accession>A0A5C6V511</accession>
<dbReference type="Proteomes" id="UP000321168">
    <property type="component" value="Unassembled WGS sequence"/>
</dbReference>
<comment type="similarity">
    <text evidence="1 13">Belongs to the MurCDEF family. MurE subfamily.</text>
</comment>
<evidence type="ECO:0000256" key="3">
    <source>
        <dbReference type="ARBA" id="ARBA00022960"/>
    </source>
</evidence>
<feature type="binding site" evidence="13">
    <location>
        <position position="379"/>
    </location>
    <ligand>
        <name>meso-2,6-diaminopimelate</name>
        <dbReference type="ChEBI" id="CHEBI:57791"/>
    </ligand>
</feature>
<dbReference type="SUPFAM" id="SSF53623">
    <property type="entry name" value="MurD-like peptide ligases, catalytic domain"/>
    <property type="match status" value="1"/>
</dbReference>
<evidence type="ECO:0000256" key="9">
    <source>
        <dbReference type="ARBA" id="ARBA00072883"/>
    </source>
</evidence>
<dbReference type="NCBIfam" id="TIGR01085">
    <property type="entry name" value="murE"/>
    <property type="match status" value="1"/>
</dbReference>
<feature type="domain" description="Mur ligase central" evidence="17">
    <location>
        <begin position="110"/>
        <end position="305"/>
    </location>
</feature>
<dbReference type="InterPro" id="IPR013221">
    <property type="entry name" value="Mur_ligase_cen"/>
</dbReference>
<evidence type="ECO:0000256" key="10">
    <source>
        <dbReference type="ARBA" id="ARBA00075482"/>
    </source>
</evidence>
<keyword evidence="13" id="KW-0067">ATP-binding</keyword>
<keyword evidence="3 13" id="KW-0133">Cell shape</keyword>
<keyword evidence="13 18" id="KW-0436">Ligase</keyword>
<gene>
    <name evidence="13" type="primary">murE</name>
    <name evidence="18" type="ORF">FRX97_06600</name>
</gene>
<dbReference type="InterPro" id="IPR036565">
    <property type="entry name" value="Mur-like_cat_sf"/>
</dbReference>
<dbReference type="EMBL" id="VORB01000005">
    <property type="protein sequence ID" value="TXC78878.1"/>
    <property type="molecule type" value="Genomic_DNA"/>
</dbReference>
<feature type="binding site" evidence="13">
    <location>
        <position position="460"/>
    </location>
    <ligand>
        <name>meso-2,6-diaminopimelate</name>
        <dbReference type="ChEBI" id="CHEBI:57791"/>
    </ligand>
</feature>
<evidence type="ECO:0000256" key="8">
    <source>
        <dbReference type="ARBA" id="ARBA00066633"/>
    </source>
</evidence>
<keyword evidence="4 13" id="KW-0573">Peptidoglycan synthesis</keyword>
<comment type="subcellular location">
    <subcellularLocation>
        <location evidence="13 14">Cytoplasm</location>
    </subcellularLocation>
</comment>
<comment type="PTM">
    <text evidence="13">Carboxylation is probably crucial for Mg(2+) binding and, consequently, for the gamma-phosphate positioning of ATP.</text>
</comment>
<dbReference type="FunFam" id="3.90.190.20:FF:000006">
    <property type="entry name" value="UDP-N-acetylmuramoyl-L-alanyl-D-glutamate--2,6-diaminopimelate ligase"/>
    <property type="match status" value="1"/>
</dbReference>
<dbReference type="SUPFAM" id="SSF63418">
    <property type="entry name" value="MurE/MurF N-terminal domain"/>
    <property type="match status" value="1"/>
</dbReference>
<dbReference type="Pfam" id="PF02875">
    <property type="entry name" value="Mur_ligase_C"/>
    <property type="match status" value="1"/>
</dbReference>
<name>A0A5C6V511_9FLAO</name>
<feature type="binding site" evidence="13">
    <location>
        <begin position="112"/>
        <end position="118"/>
    </location>
    <ligand>
        <name>ATP</name>
        <dbReference type="ChEBI" id="CHEBI:30616"/>
    </ligand>
</feature>
<protein>
    <recommendedName>
        <fullName evidence="9 13">UDP-N-acetylmuramoyl-L-alanyl-D-glutamate--2,6-diaminopimelate ligase</fullName>
        <ecNumber evidence="8 13">6.3.2.13</ecNumber>
    </recommendedName>
    <alternativeName>
        <fullName evidence="10 13">Meso-A2pm-adding enzyme</fullName>
    </alternativeName>
    <alternativeName>
        <fullName evidence="11 13">Meso-diaminopimelate-adding enzyme</fullName>
    </alternativeName>
    <alternativeName>
        <fullName evidence="12 13">UDP-MurNAc-L-Ala-D-Glu:meso-diaminopimelate ligase</fullName>
    </alternativeName>
    <alternativeName>
        <fullName evidence="13">UDP-MurNAc-tripeptide synthetase</fullName>
    </alternativeName>
    <alternativeName>
        <fullName evidence="13">UDP-N-acetylmuramyl-tripeptide synthetase</fullName>
    </alternativeName>
</protein>
<feature type="binding site" evidence="13">
    <location>
        <position position="187"/>
    </location>
    <ligand>
        <name>UDP-N-acetyl-alpha-D-muramoyl-L-alanyl-D-glutamate</name>
        <dbReference type="ChEBI" id="CHEBI:83900"/>
    </ligand>
</feature>
<evidence type="ECO:0000256" key="7">
    <source>
        <dbReference type="ARBA" id="ARBA00050251"/>
    </source>
</evidence>
<proteinExistence type="inferred from homology"/>
<dbReference type="Gene3D" id="3.40.1190.10">
    <property type="entry name" value="Mur-like, catalytic domain"/>
    <property type="match status" value="1"/>
</dbReference>
<evidence type="ECO:0000259" key="17">
    <source>
        <dbReference type="Pfam" id="PF08245"/>
    </source>
</evidence>
<comment type="function">
    <text evidence="13">Catalyzes the addition of meso-diaminopimelic acid to the nucleotide precursor UDP-N-acetylmuramoyl-L-alanyl-D-glutamate (UMAG) in the biosynthesis of bacterial cell-wall peptidoglycan.</text>
</comment>
<dbReference type="GO" id="GO:0005524">
    <property type="term" value="F:ATP binding"/>
    <property type="evidence" value="ECO:0007669"/>
    <property type="project" value="UniProtKB-UniRule"/>
</dbReference>
<keyword evidence="13" id="KW-0460">Magnesium</keyword>
<sequence length="487" mass="53829">MKLLKDILYGCRIVEVKGNTNIAIEQINFDSRKVGKLHCFVAIAGTVSDGHHYIESAIEKGAIAVVCEEFPDQLAEGITYVKVQDSSRALGNMASNFFDNPSEDLRIVGVTGTNGKTTIASLLYELFLQLGYKVGLVSTVENKINRVVKPSTHTTPDAISLQQLLSEMREAGCRFVFMEVSSHAVDQNRVAGITFTGGIFTNISHDHLDYHKTFSNYIAAKKAFFDMLPADAFAISNLDDANGTVMLQNTKARKRYYAVKRPCDYKVKVIENLLTGLQLEINHQEIHCRLIGKFNAYNIAAIYAAALELGQDSLQVLTAISLLGPVAGRFQYIKTPGGITVIIDYAHTPDALENVLKTLNDTRTKTEKIITVIGCGGDRDKTKRPEMAKVATELSDRVVFTSDNPRTENPTAILNDMKAGVEPQHFMKYTVIEDRAEAIKQAIQEANKEDVVLVAGKGHETYQEINGVKHPFDDAEVVKQTLNLLKK</sequence>
<feature type="binding site" evidence="13">
    <location>
        <begin position="154"/>
        <end position="155"/>
    </location>
    <ligand>
        <name>UDP-N-acetyl-alpha-D-muramoyl-L-alanyl-D-glutamate</name>
        <dbReference type="ChEBI" id="CHEBI:83900"/>
    </ligand>
</feature>
<reference evidence="18 19" key="1">
    <citation type="submission" date="2019-08" db="EMBL/GenBank/DDBJ databases">
        <title>Genome of Luteibaculum oceani JCM 18817.</title>
        <authorList>
            <person name="Bowman J.P."/>
        </authorList>
    </citation>
    <scope>NUCLEOTIDE SEQUENCE [LARGE SCALE GENOMIC DNA]</scope>
    <source>
        <strain evidence="18 19">JCM 18817</strain>
    </source>
</reference>
<evidence type="ECO:0000256" key="6">
    <source>
        <dbReference type="ARBA" id="ARBA00023316"/>
    </source>
</evidence>
<dbReference type="Pfam" id="PF08245">
    <property type="entry name" value="Mur_ligase_M"/>
    <property type="match status" value="1"/>
</dbReference>
<feature type="domain" description="Mur ligase C-terminal" evidence="16">
    <location>
        <begin position="328"/>
        <end position="458"/>
    </location>
</feature>
<dbReference type="InterPro" id="IPR036615">
    <property type="entry name" value="Mur_ligase_C_dom_sf"/>
</dbReference>
<feature type="binding site" evidence="13">
    <location>
        <position position="31"/>
    </location>
    <ligand>
        <name>UDP-N-acetyl-alpha-D-muramoyl-L-alanyl-D-glutamate</name>
        <dbReference type="ChEBI" id="CHEBI:83900"/>
    </ligand>
</feature>
<comment type="caution">
    <text evidence="18">The sequence shown here is derived from an EMBL/GenBank/DDBJ whole genome shotgun (WGS) entry which is preliminary data.</text>
</comment>
<keyword evidence="6 13" id="KW-0961">Cell wall biogenesis/degradation</keyword>
<evidence type="ECO:0000313" key="19">
    <source>
        <dbReference type="Proteomes" id="UP000321168"/>
    </source>
</evidence>
<dbReference type="PANTHER" id="PTHR23135:SF4">
    <property type="entry name" value="UDP-N-ACETYLMURAMOYL-L-ALANYL-D-GLUTAMATE--2,6-DIAMINOPIMELATE LIGASE MURE HOMOLOG, CHLOROPLASTIC"/>
    <property type="match status" value="1"/>
</dbReference>
<dbReference type="GO" id="GO:0071555">
    <property type="term" value="P:cell wall organization"/>
    <property type="evidence" value="ECO:0007669"/>
    <property type="project" value="UniProtKB-KW"/>
</dbReference>
<dbReference type="InterPro" id="IPR004101">
    <property type="entry name" value="Mur_ligase_C"/>
</dbReference>
<dbReference type="GO" id="GO:0008360">
    <property type="term" value="P:regulation of cell shape"/>
    <property type="evidence" value="ECO:0007669"/>
    <property type="project" value="UniProtKB-KW"/>
</dbReference>
<dbReference type="OrthoDB" id="9800958at2"/>
<evidence type="ECO:0000256" key="14">
    <source>
        <dbReference type="RuleBase" id="RU004135"/>
    </source>
</evidence>
<feature type="binding site" evidence="13">
    <location>
        <begin position="403"/>
        <end position="406"/>
    </location>
    <ligand>
        <name>meso-2,6-diaminopimelate</name>
        <dbReference type="ChEBI" id="CHEBI:57791"/>
    </ligand>
</feature>
<comment type="pathway">
    <text evidence="13 14">Cell wall biogenesis; peptidoglycan biosynthesis.</text>
</comment>
<organism evidence="18 19">
    <name type="scientific">Luteibaculum oceani</name>
    <dbReference type="NCBI Taxonomy" id="1294296"/>
    <lineage>
        <taxon>Bacteria</taxon>
        <taxon>Pseudomonadati</taxon>
        <taxon>Bacteroidota</taxon>
        <taxon>Flavobacteriia</taxon>
        <taxon>Flavobacteriales</taxon>
        <taxon>Luteibaculaceae</taxon>
        <taxon>Luteibaculum</taxon>
    </lineage>
</organism>
<dbReference type="HAMAP" id="MF_00208">
    <property type="entry name" value="MurE"/>
    <property type="match status" value="1"/>
</dbReference>
<dbReference type="GO" id="GO:0009252">
    <property type="term" value="P:peptidoglycan biosynthetic process"/>
    <property type="evidence" value="ECO:0007669"/>
    <property type="project" value="UniProtKB-UniRule"/>
</dbReference>
<evidence type="ECO:0000256" key="13">
    <source>
        <dbReference type="HAMAP-Rule" id="MF_00208"/>
    </source>
</evidence>
<keyword evidence="2 13" id="KW-0132">Cell division</keyword>
<keyword evidence="13" id="KW-0963">Cytoplasm</keyword>
<dbReference type="InterPro" id="IPR000713">
    <property type="entry name" value="Mur_ligase_N"/>
</dbReference>
<evidence type="ECO:0000256" key="4">
    <source>
        <dbReference type="ARBA" id="ARBA00022984"/>
    </source>
</evidence>
<comment type="cofactor">
    <cofactor evidence="13">
        <name>Mg(2+)</name>
        <dbReference type="ChEBI" id="CHEBI:18420"/>
    </cofactor>
</comment>
<evidence type="ECO:0000256" key="5">
    <source>
        <dbReference type="ARBA" id="ARBA00023306"/>
    </source>
</evidence>
<dbReference type="InterPro" id="IPR035911">
    <property type="entry name" value="MurE/MurF_N"/>
</dbReference>
<dbReference type="GO" id="GO:0008765">
    <property type="term" value="F:UDP-N-acetylmuramoylalanyl-D-glutamate-2,6-diaminopimelate ligase activity"/>
    <property type="evidence" value="ECO:0007669"/>
    <property type="project" value="UniProtKB-UniRule"/>
</dbReference>
<evidence type="ECO:0000259" key="16">
    <source>
        <dbReference type="Pfam" id="PF02875"/>
    </source>
</evidence>
<dbReference type="GO" id="GO:0051301">
    <property type="term" value="P:cell division"/>
    <property type="evidence" value="ECO:0007669"/>
    <property type="project" value="UniProtKB-KW"/>
</dbReference>
<keyword evidence="5 13" id="KW-0131">Cell cycle</keyword>
<dbReference type="GO" id="GO:0005737">
    <property type="term" value="C:cytoplasm"/>
    <property type="evidence" value="ECO:0007669"/>
    <property type="project" value="UniProtKB-SubCell"/>
</dbReference>
<dbReference type="Gene3D" id="3.90.190.20">
    <property type="entry name" value="Mur ligase, C-terminal domain"/>
    <property type="match status" value="1"/>
</dbReference>
<dbReference type="Pfam" id="PF01225">
    <property type="entry name" value="Mur_ligase"/>
    <property type="match status" value="1"/>
</dbReference>
<evidence type="ECO:0000256" key="2">
    <source>
        <dbReference type="ARBA" id="ARBA00022618"/>
    </source>
</evidence>
<dbReference type="InterPro" id="IPR005761">
    <property type="entry name" value="UDP-N-AcMur-Glu-dNH2Pim_ligase"/>
</dbReference>
<evidence type="ECO:0000313" key="18">
    <source>
        <dbReference type="EMBL" id="TXC78878.1"/>
    </source>
</evidence>
<evidence type="ECO:0000259" key="15">
    <source>
        <dbReference type="Pfam" id="PF01225"/>
    </source>
</evidence>
<dbReference type="GO" id="GO:0000287">
    <property type="term" value="F:magnesium ion binding"/>
    <property type="evidence" value="ECO:0007669"/>
    <property type="project" value="UniProtKB-UniRule"/>
</dbReference>
<dbReference type="AlphaFoldDB" id="A0A5C6V511"/>
<keyword evidence="19" id="KW-1185">Reference proteome</keyword>
<evidence type="ECO:0000256" key="1">
    <source>
        <dbReference type="ARBA" id="ARBA00005898"/>
    </source>
</evidence>
<dbReference type="PANTHER" id="PTHR23135">
    <property type="entry name" value="MUR LIGASE FAMILY MEMBER"/>
    <property type="match status" value="1"/>
</dbReference>
<evidence type="ECO:0000256" key="12">
    <source>
        <dbReference type="ARBA" id="ARBA00081560"/>
    </source>
</evidence>
<feature type="binding site" evidence="13">
    <location>
        <position position="456"/>
    </location>
    <ligand>
        <name>meso-2,6-diaminopimelate</name>
        <dbReference type="ChEBI" id="CHEBI:57791"/>
    </ligand>
</feature>
<feature type="binding site" evidence="13">
    <location>
        <position position="181"/>
    </location>
    <ligand>
        <name>UDP-N-acetyl-alpha-D-muramoyl-L-alanyl-D-glutamate</name>
        <dbReference type="ChEBI" id="CHEBI:83900"/>
    </ligand>
</feature>
<dbReference type="RefSeq" id="WP_147014402.1">
    <property type="nucleotide sequence ID" value="NZ_VORB01000005.1"/>
</dbReference>
<dbReference type="UniPathway" id="UPA00219"/>
<feature type="binding site" evidence="13">
    <location>
        <position position="189"/>
    </location>
    <ligand>
        <name>UDP-N-acetyl-alpha-D-muramoyl-L-alanyl-D-glutamate</name>
        <dbReference type="ChEBI" id="CHEBI:83900"/>
    </ligand>
</feature>